<sequence length="178" mass="20101">MHTNKKVDSLSAQLIREINFHKRSCREATKRLETDYVYGALRLHYSEYVYEKSKNRLVALEFNSWIEDLEKNNHSNLTRIAKGAVDSAAKNVMLIRRDLDEPNKEFEKLPATTGETTNIINLPDTGQNGFPSWRVALAISVIVFGTGFGAATALGFVDYDTLSFVLNGLKEYLPQKAN</sequence>
<comment type="caution">
    <text evidence="2">The sequence shown here is derived from an EMBL/GenBank/DDBJ whole genome shotgun (WGS) entry which is preliminary data.</text>
</comment>
<evidence type="ECO:0000256" key="1">
    <source>
        <dbReference type="SAM" id="Phobius"/>
    </source>
</evidence>
<proteinExistence type="predicted"/>
<keyword evidence="1" id="KW-1133">Transmembrane helix</keyword>
<reference evidence="2" key="2">
    <citation type="submission" date="2023-01" db="EMBL/GenBank/DDBJ databases">
        <title>Draft genome sequence of Sulfitobacter pacificus strain NBRC 109915.</title>
        <authorList>
            <person name="Sun Q."/>
            <person name="Mori K."/>
        </authorList>
    </citation>
    <scope>NUCLEOTIDE SEQUENCE</scope>
    <source>
        <strain evidence="2">NBRC 109915</strain>
    </source>
</reference>
<name>A0ABQ5VD57_9RHOB</name>
<accession>A0ABQ5VD57</accession>
<protein>
    <submittedName>
        <fullName evidence="2">Uncharacterized protein</fullName>
    </submittedName>
</protein>
<keyword evidence="3" id="KW-1185">Reference proteome</keyword>
<gene>
    <name evidence="2" type="ORF">GCM10007927_02540</name>
</gene>
<dbReference type="RefSeq" id="WP_284369788.1">
    <property type="nucleotide sequence ID" value="NZ_BSNL01000001.1"/>
</dbReference>
<reference evidence="2" key="1">
    <citation type="journal article" date="2014" name="Int. J. Syst. Evol. Microbiol.">
        <title>Complete genome of a new Firmicutes species belonging to the dominant human colonic microbiota ('Ruminococcus bicirculans') reveals two chromosomes and a selective capacity to utilize plant glucans.</title>
        <authorList>
            <consortium name="NISC Comparative Sequencing Program"/>
            <person name="Wegmann U."/>
            <person name="Louis P."/>
            <person name="Goesmann A."/>
            <person name="Henrissat B."/>
            <person name="Duncan S.H."/>
            <person name="Flint H.J."/>
        </authorList>
    </citation>
    <scope>NUCLEOTIDE SEQUENCE</scope>
    <source>
        <strain evidence="2">NBRC 109915</strain>
    </source>
</reference>
<dbReference type="Proteomes" id="UP001161388">
    <property type="component" value="Unassembled WGS sequence"/>
</dbReference>
<keyword evidence="1" id="KW-0812">Transmembrane</keyword>
<organism evidence="2 3">
    <name type="scientific">Sulfitobacter pacificus</name>
    <dbReference type="NCBI Taxonomy" id="1499314"/>
    <lineage>
        <taxon>Bacteria</taxon>
        <taxon>Pseudomonadati</taxon>
        <taxon>Pseudomonadota</taxon>
        <taxon>Alphaproteobacteria</taxon>
        <taxon>Rhodobacterales</taxon>
        <taxon>Roseobacteraceae</taxon>
        <taxon>Sulfitobacter</taxon>
    </lineage>
</organism>
<evidence type="ECO:0000313" key="2">
    <source>
        <dbReference type="EMBL" id="GLQ25451.1"/>
    </source>
</evidence>
<evidence type="ECO:0000313" key="3">
    <source>
        <dbReference type="Proteomes" id="UP001161388"/>
    </source>
</evidence>
<keyword evidence="1" id="KW-0472">Membrane</keyword>
<dbReference type="EMBL" id="BSNL01000001">
    <property type="protein sequence ID" value="GLQ25451.1"/>
    <property type="molecule type" value="Genomic_DNA"/>
</dbReference>
<feature type="transmembrane region" description="Helical" evidence="1">
    <location>
        <begin position="135"/>
        <end position="157"/>
    </location>
</feature>